<dbReference type="PANTHER" id="PTHR30290">
    <property type="entry name" value="PERIPLASMIC BINDING COMPONENT OF ABC TRANSPORTER"/>
    <property type="match status" value="1"/>
</dbReference>
<dbReference type="GO" id="GO:0015833">
    <property type="term" value="P:peptide transport"/>
    <property type="evidence" value="ECO:0007669"/>
    <property type="project" value="TreeGrafter"/>
</dbReference>
<keyword evidence="3" id="KW-0732">Signal</keyword>
<dbReference type="Proteomes" id="UP000076577">
    <property type="component" value="Unassembled WGS sequence"/>
</dbReference>
<dbReference type="Gene3D" id="3.40.190.10">
    <property type="entry name" value="Periplasmic binding protein-like II"/>
    <property type="match status" value="1"/>
</dbReference>
<dbReference type="GO" id="GO:0043190">
    <property type="term" value="C:ATP-binding cassette (ABC) transporter complex"/>
    <property type="evidence" value="ECO:0007669"/>
    <property type="project" value="InterPro"/>
</dbReference>
<dbReference type="GO" id="GO:0042884">
    <property type="term" value="P:microcin transport"/>
    <property type="evidence" value="ECO:0007669"/>
    <property type="project" value="TreeGrafter"/>
</dbReference>
<feature type="domain" description="Solute-binding protein family 5" evidence="4">
    <location>
        <begin position="118"/>
        <end position="525"/>
    </location>
</feature>
<evidence type="ECO:0000256" key="1">
    <source>
        <dbReference type="ARBA" id="ARBA00004418"/>
    </source>
</evidence>
<dbReference type="InterPro" id="IPR006311">
    <property type="entry name" value="TAT_signal"/>
</dbReference>
<dbReference type="Pfam" id="PF00496">
    <property type="entry name" value="SBP_bac_5"/>
    <property type="match status" value="1"/>
</dbReference>
<keyword evidence="6" id="KW-1185">Reference proteome</keyword>
<dbReference type="SUPFAM" id="SSF53850">
    <property type="entry name" value="Periplasmic binding protein-like II"/>
    <property type="match status" value="1"/>
</dbReference>
<dbReference type="PATRIC" id="fig|989403.3.peg.2030"/>
<dbReference type="PANTHER" id="PTHR30290:SF64">
    <property type="entry name" value="ABC TRANSPORTER PERIPLASMIC BINDING PROTEIN"/>
    <property type="match status" value="1"/>
</dbReference>
<evidence type="ECO:0000313" key="6">
    <source>
        <dbReference type="Proteomes" id="UP000076577"/>
    </source>
</evidence>
<dbReference type="GO" id="GO:1904680">
    <property type="term" value="F:peptide transmembrane transporter activity"/>
    <property type="evidence" value="ECO:0007669"/>
    <property type="project" value="TreeGrafter"/>
</dbReference>
<dbReference type="GO" id="GO:0030288">
    <property type="term" value="C:outer membrane-bounded periplasmic space"/>
    <property type="evidence" value="ECO:0007669"/>
    <property type="project" value="TreeGrafter"/>
</dbReference>
<dbReference type="AlphaFoldDB" id="A0A161V4D1"/>
<gene>
    <name evidence="5" type="primary">gsiB_1</name>
    <name evidence="5" type="ORF">PsAD2_01896</name>
</gene>
<accession>A0A161V4D1</accession>
<comment type="subcellular location">
    <subcellularLocation>
        <location evidence="1">Periplasm</location>
    </subcellularLocation>
</comment>
<comment type="caution">
    <text evidence="5">The sequence shown here is derived from an EMBL/GenBank/DDBJ whole genome shotgun (WGS) entry which is preliminary data.</text>
</comment>
<dbReference type="OrthoDB" id="9803988at2"/>
<reference evidence="5 6" key="1">
    <citation type="journal article" date="2016" name="Front. Microbiol.">
        <title>Comparative Genomic Analysis Reveals a Diverse Repertoire of Genes Involved in Prokaryote-Eukaryote Interactions within the Pseudovibrio Genus.</title>
        <authorList>
            <person name="Romano S."/>
            <person name="Fernandez-Guerra A."/>
            <person name="Reen F.J."/>
            <person name="Glockner F.O."/>
            <person name="Crowley S.P."/>
            <person name="O'Sullivan O."/>
            <person name="Cotter P.D."/>
            <person name="Adams C."/>
            <person name="Dobson A.D."/>
            <person name="O'Gara F."/>
        </authorList>
    </citation>
    <scope>NUCLEOTIDE SEQUENCE [LARGE SCALE GENOMIC DNA]</scope>
    <source>
        <strain evidence="5 6">Ad2</strain>
    </source>
</reference>
<dbReference type="EMBL" id="LMCB01000013">
    <property type="protein sequence ID" value="KZL19617.1"/>
    <property type="molecule type" value="Genomic_DNA"/>
</dbReference>
<protein>
    <submittedName>
        <fullName evidence="5">Glutathione-binding protein GsiB</fullName>
    </submittedName>
</protein>
<evidence type="ECO:0000256" key="3">
    <source>
        <dbReference type="ARBA" id="ARBA00022729"/>
    </source>
</evidence>
<evidence type="ECO:0000256" key="2">
    <source>
        <dbReference type="ARBA" id="ARBA00005695"/>
    </source>
</evidence>
<dbReference type="InterPro" id="IPR030678">
    <property type="entry name" value="Peptide/Ni-bd"/>
</dbReference>
<evidence type="ECO:0000313" key="5">
    <source>
        <dbReference type="EMBL" id="KZL19617.1"/>
    </source>
</evidence>
<proteinExistence type="inferred from homology"/>
<evidence type="ECO:0000259" key="4">
    <source>
        <dbReference type="Pfam" id="PF00496"/>
    </source>
</evidence>
<dbReference type="RefSeq" id="WP_068005163.1">
    <property type="nucleotide sequence ID" value="NZ_FOFM01000002.1"/>
</dbReference>
<comment type="similarity">
    <text evidence="2">Belongs to the bacterial solute-binding protein 5 family.</text>
</comment>
<organism evidence="5 6">
    <name type="scientific">Pseudovibrio axinellae</name>
    <dbReference type="NCBI Taxonomy" id="989403"/>
    <lineage>
        <taxon>Bacteria</taxon>
        <taxon>Pseudomonadati</taxon>
        <taxon>Pseudomonadota</taxon>
        <taxon>Alphaproteobacteria</taxon>
        <taxon>Hyphomicrobiales</taxon>
        <taxon>Stappiaceae</taxon>
        <taxon>Pseudovibrio</taxon>
    </lineage>
</organism>
<dbReference type="InterPro" id="IPR000914">
    <property type="entry name" value="SBP_5_dom"/>
</dbReference>
<dbReference type="Gene3D" id="3.10.105.10">
    <property type="entry name" value="Dipeptide-binding Protein, Domain 3"/>
    <property type="match status" value="1"/>
</dbReference>
<dbReference type="CDD" id="cd08497">
    <property type="entry name" value="MbnE-like"/>
    <property type="match status" value="1"/>
</dbReference>
<name>A0A161V4D1_9HYPH</name>
<dbReference type="InterPro" id="IPR039424">
    <property type="entry name" value="SBP_5"/>
</dbReference>
<sequence length="623" mass="70298">MTIGQIDRRNFLQFSAATMAAFLVPGGALPVQAGTVSHGLSVFGDLRYPAHFKAFDYVNPEAPVGGKIAMTAPNWTFNQNPQTFNTFNSFILKGDAPPRMERCFDSLMVRAFDEPDAVYGLVAESAQVSADGNFVIFKIRPEARFHDGSVLNAEDVAFSLNTLKEKGHPIISQSIKEMVSATAPDEHTVTVAFSGNHSRQLPLLVATLPIFSKAYYTRYKFEASTLTPPLSSGPYMVGRYEIGRFIEYSKVENYWAKDLPVKKGHNNFQVIRLDFFRDRQATFEAFKKGRLTFHEEFSSKTWATEYNFPALTEGRVVKKEFAIRLPSGAQGWFLNTRREKLSDPKVRKALGYAFDFEWSNVALFYDLYTRTQSYFENSTMKAVGLPSQAELALLAPYKQDLPEEVFGEAIIQPISNGSGQDRVLLKEASVLLEEAGYERSGEQLVGPDGKQLEVEFLSNSPAFERIVLPYIKNLRLLGIEANLRVVDPAQFQKRLDDFDYDIVGHRFSLRPTLGPSIRNFWTSDSADTFGSYNLSGIKMPVVDDLVEKALNAASREEMITAARALDRVLRAGYYWVPQWFKAFHTVAVWDMFGIPNDMPAFDFPVETTWWVDLEKAAHIDMEN</sequence>
<dbReference type="STRING" id="989403.SAMN05421798_102457"/>
<dbReference type="PIRSF" id="PIRSF002741">
    <property type="entry name" value="MppA"/>
    <property type="match status" value="1"/>
</dbReference>
<dbReference type="PROSITE" id="PS51318">
    <property type="entry name" value="TAT"/>
    <property type="match status" value="1"/>
</dbReference>